<evidence type="ECO:0000256" key="7">
    <source>
        <dbReference type="SAM" id="MobiDB-lite"/>
    </source>
</evidence>
<feature type="transmembrane region" description="Helical" evidence="8">
    <location>
        <begin position="34"/>
        <end position="51"/>
    </location>
</feature>
<feature type="region of interest" description="Disordered" evidence="7">
    <location>
        <begin position="128"/>
        <end position="168"/>
    </location>
</feature>
<dbReference type="Pfam" id="PF13813">
    <property type="entry name" value="MBOAT_2"/>
    <property type="match status" value="1"/>
</dbReference>
<comment type="similarity">
    <text evidence="2">Belongs to the wax synthase family.</text>
</comment>
<gene>
    <name evidence="10" type="ORF">PMIN01_08368</name>
</gene>
<dbReference type="AlphaFoldDB" id="A0A9P6GFF7"/>
<feature type="domain" description="Wax synthase" evidence="9">
    <location>
        <begin position="356"/>
        <end position="420"/>
    </location>
</feature>
<evidence type="ECO:0000313" key="10">
    <source>
        <dbReference type="EMBL" id="KAF9734025.1"/>
    </source>
</evidence>
<evidence type="ECO:0000256" key="8">
    <source>
        <dbReference type="SAM" id="Phobius"/>
    </source>
</evidence>
<organism evidence="10 11">
    <name type="scientific">Paraphaeosphaeria minitans</name>
    <dbReference type="NCBI Taxonomy" id="565426"/>
    <lineage>
        <taxon>Eukaryota</taxon>
        <taxon>Fungi</taxon>
        <taxon>Dikarya</taxon>
        <taxon>Ascomycota</taxon>
        <taxon>Pezizomycotina</taxon>
        <taxon>Dothideomycetes</taxon>
        <taxon>Pleosporomycetidae</taxon>
        <taxon>Pleosporales</taxon>
        <taxon>Massarineae</taxon>
        <taxon>Didymosphaeriaceae</taxon>
        <taxon>Paraphaeosphaeria</taxon>
    </lineage>
</organism>
<evidence type="ECO:0000256" key="5">
    <source>
        <dbReference type="ARBA" id="ARBA00022989"/>
    </source>
</evidence>
<dbReference type="EMBL" id="WJXW01000008">
    <property type="protein sequence ID" value="KAF9734025.1"/>
    <property type="molecule type" value="Genomic_DNA"/>
</dbReference>
<feature type="transmembrane region" description="Helical" evidence="8">
    <location>
        <begin position="63"/>
        <end position="79"/>
    </location>
</feature>
<protein>
    <recommendedName>
        <fullName evidence="9">Wax synthase domain-containing protein</fullName>
    </recommendedName>
</protein>
<evidence type="ECO:0000259" key="9">
    <source>
        <dbReference type="Pfam" id="PF13813"/>
    </source>
</evidence>
<dbReference type="OrthoDB" id="2796277at2759"/>
<evidence type="ECO:0000256" key="2">
    <source>
        <dbReference type="ARBA" id="ARBA00007282"/>
    </source>
</evidence>
<comment type="caution">
    <text evidence="10">The sequence shown here is derived from an EMBL/GenBank/DDBJ whole genome shotgun (WGS) entry which is preliminary data.</text>
</comment>
<keyword evidence="6 8" id="KW-0472">Membrane</keyword>
<keyword evidence="3" id="KW-0808">Transferase</keyword>
<name>A0A9P6GFF7_9PLEO</name>
<sequence>MIQSNLWPHTHHDVTRFYHEHYAKDIQSGKYQPVLYPWDTLAVFLVIIYMLIPHRNRPWLRKARFFIFAINLVYTAYLIKNVRAKGVANTLGIGLVAAWSTIYIFAVIICNDPQRDFMRIERTEGKFTLDRAPPNGTQNGHATTARSEESNGVSKDVPETKESLGPSQRHGEFAWQAYPSTPFIERIDWVLDLFANFRGASWNWRTMSTPPPPKPIQEQLLRNSAVQPNHTFRTHPSQTRTYPTRRGMLVGNSKTLVTGYLILDLIKTLASHDPYFWGYVDRAPAPYLPAFLLRSPVLIHAARLLICQFGIKWALESVFALSPLFFSGVLGASVVGARAEPWMYPATWGSYALVLDRGLAGWWSGWWHQTFRFAFEQPGRKAIEVLGWTAKGPAARALQLVVAFGLSGALHASGSATCHGATFPLRGPIRYFLLQAAACFVEGVLRQGLAGSRAAGSVPQWAKRTLTFVYVHVWHYHTAHLLCDDFARGGVWLFEPCPVSLFRGLGFGAEGDGWLAIEALPSWHRGDTWYRTGFTF</sequence>
<evidence type="ECO:0000256" key="4">
    <source>
        <dbReference type="ARBA" id="ARBA00022692"/>
    </source>
</evidence>
<accession>A0A9P6GFF7</accession>
<comment type="subcellular location">
    <subcellularLocation>
        <location evidence="1">Membrane</location>
        <topology evidence="1">Multi-pass membrane protein</topology>
    </subcellularLocation>
</comment>
<dbReference type="GO" id="GO:0006629">
    <property type="term" value="P:lipid metabolic process"/>
    <property type="evidence" value="ECO:0007669"/>
    <property type="project" value="InterPro"/>
</dbReference>
<keyword evidence="5 8" id="KW-1133">Transmembrane helix</keyword>
<evidence type="ECO:0000256" key="3">
    <source>
        <dbReference type="ARBA" id="ARBA00022679"/>
    </source>
</evidence>
<keyword evidence="4 8" id="KW-0812">Transmembrane</keyword>
<evidence type="ECO:0000256" key="1">
    <source>
        <dbReference type="ARBA" id="ARBA00004141"/>
    </source>
</evidence>
<dbReference type="InterPro" id="IPR032805">
    <property type="entry name" value="Wax_synthase_dom"/>
</dbReference>
<feature type="transmembrane region" description="Helical" evidence="8">
    <location>
        <begin position="91"/>
        <end position="110"/>
    </location>
</feature>
<dbReference type="GO" id="GO:0016020">
    <property type="term" value="C:membrane"/>
    <property type="evidence" value="ECO:0007669"/>
    <property type="project" value="UniProtKB-SubCell"/>
</dbReference>
<dbReference type="PANTHER" id="PTHR31595">
    <property type="entry name" value="LONG-CHAIN-ALCOHOL O-FATTY-ACYLTRANSFERASE 3-RELATED"/>
    <property type="match status" value="1"/>
</dbReference>
<dbReference type="InterPro" id="IPR044851">
    <property type="entry name" value="Wax_synthase"/>
</dbReference>
<dbReference type="PANTHER" id="PTHR31595:SF67">
    <property type="entry name" value="WAX SYNTHASE DOMAIN-CONTAINING PROTEIN"/>
    <property type="match status" value="1"/>
</dbReference>
<evidence type="ECO:0000313" key="11">
    <source>
        <dbReference type="Proteomes" id="UP000756921"/>
    </source>
</evidence>
<feature type="compositionally biased region" description="Polar residues" evidence="7">
    <location>
        <begin position="135"/>
        <end position="153"/>
    </location>
</feature>
<proteinExistence type="inferred from homology"/>
<keyword evidence="11" id="KW-1185">Reference proteome</keyword>
<evidence type="ECO:0000256" key="6">
    <source>
        <dbReference type="ARBA" id="ARBA00023136"/>
    </source>
</evidence>
<reference evidence="10" key="1">
    <citation type="journal article" date="2020" name="Mol. Plant Microbe Interact.">
        <title>Genome Sequence of the Biocontrol Agent Coniothyrium minitans strain Conio (IMI 134523).</title>
        <authorList>
            <person name="Patel D."/>
            <person name="Shittu T.A."/>
            <person name="Baroncelli R."/>
            <person name="Muthumeenakshi S."/>
            <person name="Osborne T.H."/>
            <person name="Janganan T.K."/>
            <person name="Sreenivasaprasad S."/>
        </authorList>
    </citation>
    <scope>NUCLEOTIDE SEQUENCE</scope>
    <source>
        <strain evidence="10">Conio</strain>
    </source>
</reference>
<dbReference type="Proteomes" id="UP000756921">
    <property type="component" value="Unassembled WGS sequence"/>
</dbReference>
<dbReference type="GO" id="GO:0008374">
    <property type="term" value="F:O-acyltransferase activity"/>
    <property type="evidence" value="ECO:0007669"/>
    <property type="project" value="InterPro"/>
</dbReference>